<name>A0AAD5MP86_PARTN</name>
<accession>A0AAD5MP86</accession>
<dbReference type="EMBL" id="JAHQIW010003835">
    <property type="protein sequence ID" value="KAJ1360293.1"/>
    <property type="molecule type" value="Genomic_DNA"/>
</dbReference>
<proteinExistence type="predicted"/>
<organism evidence="1 2">
    <name type="scientific">Parelaphostrongylus tenuis</name>
    <name type="common">Meningeal worm</name>
    <dbReference type="NCBI Taxonomy" id="148309"/>
    <lineage>
        <taxon>Eukaryota</taxon>
        <taxon>Metazoa</taxon>
        <taxon>Ecdysozoa</taxon>
        <taxon>Nematoda</taxon>
        <taxon>Chromadorea</taxon>
        <taxon>Rhabditida</taxon>
        <taxon>Rhabditina</taxon>
        <taxon>Rhabditomorpha</taxon>
        <taxon>Strongyloidea</taxon>
        <taxon>Metastrongylidae</taxon>
        <taxon>Parelaphostrongylus</taxon>
    </lineage>
</organism>
<comment type="caution">
    <text evidence="1">The sequence shown here is derived from an EMBL/GenBank/DDBJ whole genome shotgun (WGS) entry which is preliminary data.</text>
</comment>
<dbReference type="Proteomes" id="UP001196413">
    <property type="component" value="Unassembled WGS sequence"/>
</dbReference>
<keyword evidence="2" id="KW-1185">Reference proteome</keyword>
<evidence type="ECO:0000313" key="2">
    <source>
        <dbReference type="Proteomes" id="UP001196413"/>
    </source>
</evidence>
<sequence>MSKRSKSLSTANSSMDEMEKLFELLKGLSPREQATIRPVLERDLEFQRREKARIRHLKAIANTSGIKPTREA</sequence>
<dbReference type="Gene3D" id="6.10.250.3000">
    <property type="match status" value="1"/>
</dbReference>
<dbReference type="AlphaFoldDB" id="A0AAD5MP86"/>
<protein>
    <submittedName>
        <fullName evidence="1">Uncharacterized protein</fullName>
    </submittedName>
</protein>
<gene>
    <name evidence="1" type="ORF">KIN20_019223</name>
</gene>
<evidence type="ECO:0000313" key="1">
    <source>
        <dbReference type="EMBL" id="KAJ1360293.1"/>
    </source>
</evidence>
<reference evidence="1" key="1">
    <citation type="submission" date="2021-06" db="EMBL/GenBank/DDBJ databases">
        <title>Parelaphostrongylus tenuis whole genome reference sequence.</title>
        <authorList>
            <person name="Garwood T.J."/>
            <person name="Larsen P.A."/>
            <person name="Fountain-Jones N.M."/>
            <person name="Garbe J.R."/>
            <person name="Macchietto M.G."/>
            <person name="Kania S.A."/>
            <person name="Gerhold R.W."/>
            <person name="Richards J.E."/>
            <person name="Wolf T.M."/>
        </authorList>
    </citation>
    <scope>NUCLEOTIDE SEQUENCE</scope>
    <source>
        <strain evidence="1">MNPRO001-30</strain>
        <tissue evidence="1">Meninges</tissue>
    </source>
</reference>